<dbReference type="PANTHER" id="PTHR43011:SF1">
    <property type="entry name" value="IRON-SULFUR CLUSTER ASSEMBLY 2 HOMOLOG, MITOCHONDRIAL"/>
    <property type="match status" value="1"/>
</dbReference>
<protein>
    <submittedName>
        <fullName evidence="5">Iron-sulfur assembly protein, putative</fullName>
    </submittedName>
</protein>
<dbReference type="PANTHER" id="PTHR43011">
    <property type="entry name" value="IRON-SULFUR CLUSTER ASSEMBLY 2 HOMOLOG, MITOCHONDRIAL"/>
    <property type="match status" value="1"/>
</dbReference>
<dbReference type="SUPFAM" id="SSF89360">
    <property type="entry name" value="HesB-like domain"/>
    <property type="match status" value="1"/>
</dbReference>
<dbReference type="Pfam" id="PF01521">
    <property type="entry name" value="Fe-S_biosyn"/>
    <property type="match status" value="1"/>
</dbReference>
<keyword evidence="3" id="KW-0408">Iron</keyword>
<dbReference type="InterPro" id="IPR035903">
    <property type="entry name" value="HesB-like_dom_sf"/>
</dbReference>
<dbReference type="InterPro" id="IPR000361">
    <property type="entry name" value="ATAP_core_dom"/>
</dbReference>
<evidence type="ECO:0000256" key="2">
    <source>
        <dbReference type="ARBA" id="ARBA00006718"/>
    </source>
</evidence>
<keyword evidence="3" id="KW-0004">4Fe-4S</keyword>
<organism evidence="5 6">
    <name type="scientific">Plasmodium gaboni</name>
    <dbReference type="NCBI Taxonomy" id="647221"/>
    <lineage>
        <taxon>Eukaryota</taxon>
        <taxon>Sar</taxon>
        <taxon>Alveolata</taxon>
        <taxon>Apicomplexa</taxon>
        <taxon>Aconoidasida</taxon>
        <taxon>Haemosporida</taxon>
        <taxon>Plasmodiidae</taxon>
        <taxon>Plasmodium</taxon>
        <taxon>Plasmodium (Laverania)</taxon>
    </lineage>
</organism>
<evidence type="ECO:0000313" key="6">
    <source>
        <dbReference type="Proteomes" id="UP000831156"/>
    </source>
</evidence>
<reference evidence="5 6" key="1">
    <citation type="submission" date="2016-09" db="EMBL/GenBank/DDBJ databases">
        <authorList>
            <consortium name="Pathogen Informatics"/>
            <person name="Sun Q."/>
            <person name="Inoue M."/>
        </authorList>
    </citation>
    <scope>NUCLEOTIDE SEQUENCE [LARGE SCALE GENOMIC DNA]</scope>
</reference>
<dbReference type="Proteomes" id="UP000831156">
    <property type="component" value="Chromosome 2"/>
</dbReference>
<proteinExistence type="inferred from homology"/>
<accession>A0ABY1UH63</accession>
<evidence type="ECO:0000259" key="4">
    <source>
        <dbReference type="Pfam" id="PF01521"/>
    </source>
</evidence>
<evidence type="ECO:0000256" key="1">
    <source>
        <dbReference type="ARBA" id="ARBA00005151"/>
    </source>
</evidence>
<evidence type="ECO:0000256" key="3">
    <source>
        <dbReference type="ARBA" id="ARBA00022485"/>
    </source>
</evidence>
<dbReference type="InterPro" id="IPR016092">
    <property type="entry name" value="ATAP"/>
</dbReference>
<evidence type="ECO:0000313" key="5">
    <source>
        <dbReference type="EMBL" id="SOV10349.1"/>
    </source>
</evidence>
<keyword evidence="6" id="KW-1185">Reference proteome</keyword>
<name>A0ABY1UH63_9APIC</name>
<comment type="similarity">
    <text evidence="2">Belongs to the HesB/IscA family.</text>
</comment>
<dbReference type="Gene3D" id="2.60.300.12">
    <property type="entry name" value="HesB-like domain"/>
    <property type="match status" value="1"/>
</dbReference>
<keyword evidence="3" id="KW-0411">Iron-sulfur</keyword>
<dbReference type="EMBL" id="LT969425">
    <property type="protein sequence ID" value="SOV10349.1"/>
    <property type="molecule type" value="Genomic_DNA"/>
</dbReference>
<sequence length="161" mass="18616">MLKFLSTKCKQFYSFNHIIINHKIYFPSKSNKCYFSSSIKDVEKKNEEPIIQLTNDAINKMKEINLKYKNSKALKVCVEAGGCSGFQYSFSLIDKNKIKDKEQIVYDKDCIVVIDKQVIDILKNSKIHYINNLISKKFTIENIQNISSKCSCGNSFDIDFV</sequence>
<feature type="domain" description="Core" evidence="4">
    <location>
        <begin position="51"/>
        <end position="154"/>
    </location>
</feature>
<keyword evidence="3" id="KW-0479">Metal-binding</keyword>
<dbReference type="NCBIfam" id="TIGR00049">
    <property type="entry name" value="iron-sulfur cluster assembly accessory protein"/>
    <property type="match status" value="1"/>
</dbReference>
<gene>
    <name evidence="5" type="ORF">PGABG01_0204800</name>
</gene>
<comment type="pathway">
    <text evidence="1">Cofactor biosynthesis; iron-sulfur cluster biosynthesis.</text>
</comment>